<evidence type="ECO:0000256" key="5">
    <source>
        <dbReference type="ARBA" id="ARBA00023002"/>
    </source>
</evidence>
<dbReference type="InterPro" id="IPR055060">
    <property type="entry name" value="ACOX_C_alpha1"/>
</dbReference>
<evidence type="ECO:0000313" key="10">
    <source>
        <dbReference type="EMBL" id="CAL5229919.1"/>
    </source>
</evidence>
<dbReference type="InterPro" id="IPR012258">
    <property type="entry name" value="Acyl-CoA_oxidase"/>
</dbReference>
<dbReference type="InterPro" id="IPR002655">
    <property type="entry name" value="Acyl-CoA_oxidase_C"/>
</dbReference>
<comment type="caution">
    <text evidence="10">The sequence shown here is derived from an EMBL/GenBank/DDBJ whole genome shotgun (WGS) entry which is preliminary data.</text>
</comment>
<gene>
    <name evidence="10" type="primary">g13342</name>
    <name evidence="10" type="ORF">VP750_LOCUS11825</name>
</gene>
<keyword evidence="11" id="KW-1185">Reference proteome</keyword>
<feature type="domain" description="Acyl-CoA oxidase C-alpha1" evidence="9">
    <location>
        <begin position="313"/>
        <end position="468"/>
    </location>
</feature>
<evidence type="ECO:0000256" key="1">
    <source>
        <dbReference type="ARBA" id="ARBA00001974"/>
    </source>
</evidence>
<dbReference type="Pfam" id="PF22924">
    <property type="entry name" value="ACOX_C_alpha1"/>
    <property type="match status" value="1"/>
</dbReference>
<dbReference type="Gene3D" id="2.40.110.10">
    <property type="entry name" value="Butyryl-CoA Dehydrogenase, subunit A, domain 2"/>
    <property type="match status" value="1"/>
</dbReference>
<evidence type="ECO:0000256" key="6">
    <source>
        <dbReference type="PIRNR" id="PIRNR000168"/>
    </source>
</evidence>
<dbReference type="InterPro" id="IPR036250">
    <property type="entry name" value="AcylCo_DH-like_C"/>
</dbReference>
<dbReference type="SUPFAM" id="SSF47203">
    <property type="entry name" value="Acyl-CoA dehydrogenase C-terminal domain-like"/>
    <property type="match status" value="2"/>
</dbReference>
<sequence>MDASKRLEVLQKHLAEGSTPAHVVAAPTASRGASLPRFDIGVMEACLDDIASLKEEVYEVFRHRPDLLPSSLEGLSKEEHRELARQQLLLLLKAGYSPLRFYVHDIRKYFYLGELLALVDLSLTVKMGVQYSLWGGSILNLGTEKHRKAYFEDIDKFRLPGCFAMTELHHGSNVAALQTEAVLDVATDEWIINTPDEGALKWWIGNAAEDGRAGTVFARLKVPSLDGQGNIVDHGVHAIVVPLRDASGQCLPGVEIRDCGYKVGLNGVDNGSIRFSGVRVPRENLLDRFGSVDSSGQYRSPFSASRRFAATLGELTGGRVGLTCSSLGVLKGAVTVAIRYGAMRRQFGPAGGAEISVLDYRSQQEKLMPLLASAYGIHFTTRYLVLQYAEAKRTKEEDVIADVHALSAGLKAYVTSYTANALSVCREACGGHGYAAVNRFGMWRSDHDIFQTFEGDNTVLLQQVSGLLLKKYKDRFAVAPVTATYRYLRQWAADSLPPNPLVSHDTSPRHLRDPAFLIRALRYRTGRLLFTLAQRLNKHTGRLGQFHAWNKCLSHILALARAHIESVIYTHFIEGVNKCPDADCRKSLKAMADVFALQRIQSDVMFRNDDYVAAEKVKAINRLLEHLRMEMRSQAVPLVDAFNIPDHILRAPIGLQSQDYTNYVEVAGWSPVM</sequence>
<dbReference type="Pfam" id="PF01756">
    <property type="entry name" value="ACOX"/>
    <property type="match status" value="1"/>
</dbReference>
<protein>
    <recommendedName>
        <fullName evidence="6">Acyl-coenzyme A oxidase</fullName>
    </recommendedName>
</protein>
<evidence type="ECO:0000256" key="3">
    <source>
        <dbReference type="ARBA" id="ARBA00022630"/>
    </source>
</evidence>
<evidence type="ECO:0000313" key="11">
    <source>
        <dbReference type="Proteomes" id="UP001497392"/>
    </source>
</evidence>
<comment type="similarity">
    <text evidence="2 6">Belongs to the acyl-CoA oxidase family.</text>
</comment>
<dbReference type="PANTHER" id="PTHR10909:SF378">
    <property type="entry name" value="ACYL-COENZYME A OXIDASE"/>
    <property type="match status" value="1"/>
</dbReference>
<feature type="domain" description="Acyl-CoA oxidase C-terminal" evidence="7">
    <location>
        <begin position="513"/>
        <end position="656"/>
    </location>
</feature>
<reference evidence="10 11" key="1">
    <citation type="submission" date="2024-06" db="EMBL/GenBank/DDBJ databases">
        <authorList>
            <person name="Kraege A."/>
            <person name="Thomma B."/>
        </authorList>
    </citation>
    <scope>NUCLEOTIDE SEQUENCE [LARGE SCALE GENOMIC DNA]</scope>
</reference>
<dbReference type="EMBL" id="CAXHTA020000021">
    <property type="protein sequence ID" value="CAL5229919.1"/>
    <property type="molecule type" value="Genomic_DNA"/>
</dbReference>
<proteinExistence type="inferred from homology"/>
<dbReference type="SUPFAM" id="SSF56645">
    <property type="entry name" value="Acyl-CoA dehydrogenase NM domain-like"/>
    <property type="match status" value="1"/>
</dbReference>
<dbReference type="Proteomes" id="UP001497392">
    <property type="component" value="Unassembled WGS sequence"/>
</dbReference>
<comment type="cofactor">
    <cofactor evidence="1">
        <name>FAD</name>
        <dbReference type="ChEBI" id="CHEBI:57692"/>
    </cofactor>
</comment>
<evidence type="ECO:0000259" key="7">
    <source>
        <dbReference type="Pfam" id="PF01756"/>
    </source>
</evidence>
<feature type="domain" description="Acyl-CoA oxidase/dehydrogenase middle" evidence="8">
    <location>
        <begin position="162"/>
        <end position="278"/>
    </location>
</feature>
<evidence type="ECO:0000259" key="8">
    <source>
        <dbReference type="Pfam" id="PF02770"/>
    </source>
</evidence>
<accession>A0ABP1GCL4</accession>
<dbReference type="PANTHER" id="PTHR10909">
    <property type="entry name" value="ELECTRON TRANSPORT OXIDOREDUCTASE"/>
    <property type="match status" value="1"/>
</dbReference>
<dbReference type="InterPro" id="IPR046373">
    <property type="entry name" value="Acyl-CoA_Oxase/DH_mid-dom_sf"/>
</dbReference>
<evidence type="ECO:0000259" key="9">
    <source>
        <dbReference type="Pfam" id="PF22924"/>
    </source>
</evidence>
<keyword evidence="5" id="KW-0560">Oxidoreductase</keyword>
<organism evidence="10 11">
    <name type="scientific">Coccomyxa viridis</name>
    <dbReference type="NCBI Taxonomy" id="1274662"/>
    <lineage>
        <taxon>Eukaryota</taxon>
        <taxon>Viridiplantae</taxon>
        <taxon>Chlorophyta</taxon>
        <taxon>core chlorophytes</taxon>
        <taxon>Trebouxiophyceae</taxon>
        <taxon>Trebouxiophyceae incertae sedis</taxon>
        <taxon>Coccomyxaceae</taxon>
        <taxon>Coccomyxa</taxon>
    </lineage>
</organism>
<evidence type="ECO:0000256" key="4">
    <source>
        <dbReference type="ARBA" id="ARBA00022827"/>
    </source>
</evidence>
<dbReference type="Gene3D" id="1.20.140.10">
    <property type="entry name" value="Butyryl-CoA Dehydrogenase, subunit A, domain 3"/>
    <property type="match status" value="2"/>
</dbReference>
<dbReference type="InterPro" id="IPR009100">
    <property type="entry name" value="AcylCoA_DH/oxidase_NM_dom_sf"/>
</dbReference>
<dbReference type="PIRSF" id="PIRSF000168">
    <property type="entry name" value="Acyl-CoA_oxidase"/>
    <property type="match status" value="1"/>
</dbReference>
<dbReference type="InterPro" id="IPR006091">
    <property type="entry name" value="Acyl-CoA_Oxase/DH_mid-dom"/>
</dbReference>
<keyword evidence="4 6" id="KW-0274">FAD</keyword>
<evidence type="ECO:0000256" key="2">
    <source>
        <dbReference type="ARBA" id="ARBA00006288"/>
    </source>
</evidence>
<name>A0ABP1GCL4_9CHLO</name>
<keyword evidence="3 6" id="KW-0285">Flavoprotein</keyword>
<dbReference type="Pfam" id="PF02770">
    <property type="entry name" value="Acyl-CoA_dh_M"/>
    <property type="match status" value="1"/>
</dbReference>